<evidence type="ECO:0000313" key="2">
    <source>
        <dbReference type="EMBL" id="SCC26246.1"/>
    </source>
</evidence>
<protein>
    <submittedName>
        <fullName evidence="2">Uncharacterized protein</fullName>
    </submittedName>
</protein>
<feature type="compositionally biased region" description="Basic and acidic residues" evidence="1">
    <location>
        <begin position="25"/>
        <end position="41"/>
    </location>
</feature>
<evidence type="ECO:0000256" key="1">
    <source>
        <dbReference type="SAM" id="MobiDB-lite"/>
    </source>
</evidence>
<gene>
    <name evidence="2" type="ORF">BTT61001_02248</name>
</gene>
<evidence type="ECO:0000313" key="3">
    <source>
        <dbReference type="Proteomes" id="UP000195991"/>
    </source>
</evidence>
<proteinExistence type="predicted"/>
<dbReference type="AlphaFoldDB" id="A0A1C4D4L6"/>
<name>A0A1C4D4L6_BACTU</name>
<accession>A0A1C4D4L6</accession>
<dbReference type="Proteomes" id="UP000195991">
    <property type="component" value="Unassembled WGS sequence"/>
</dbReference>
<reference evidence="2 3" key="1">
    <citation type="submission" date="2016-08" db="EMBL/GenBank/DDBJ databases">
        <authorList>
            <person name="Seilhamer J.J."/>
        </authorList>
    </citation>
    <scope>NUCLEOTIDE SEQUENCE [LARGE SCALE GENOMIC DNA]</scope>
    <source>
        <strain evidence="2 3">IEBC_T61001</strain>
    </source>
</reference>
<sequence>MDLHPVNDNNTKKALEGFLKAVEKAQKEENEKSKKPNKEDECSALSLK</sequence>
<dbReference type="EMBL" id="FMBI01000027">
    <property type="protein sequence ID" value="SCC26246.1"/>
    <property type="molecule type" value="Genomic_DNA"/>
</dbReference>
<feature type="region of interest" description="Disordered" evidence="1">
    <location>
        <begin position="25"/>
        <end position="48"/>
    </location>
</feature>
<dbReference type="RefSeq" id="WP_179192171.1">
    <property type="nucleotide sequence ID" value="NZ_FMBI01000027.1"/>
</dbReference>
<organism evidence="2 3">
    <name type="scientific">Bacillus thuringiensis</name>
    <dbReference type="NCBI Taxonomy" id="1428"/>
    <lineage>
        <taxon>Bacteria</taxon>
        <taxon>Bacillati</taxon>
        <taxon>Bacillota</taxon>
        <taxon>Bacilli</taxon>
        <taxon>Bacillales</taxon>
        <taxon>Bacillaceae</taxon>
        <taxon>Bacillus</taxon>
        <taxon>Bacillus cereus group</taxon>
    </lineage>
</organism>